<dbReference type="EMBL" id="JAFFHC010000004">
    <property type="protein sequence ID" value="KAK4676462.1"/>
    <property type="molecule type" value="Genomic_DNA"/>
</dbReference>
<gene>
    <name evidence="1" type="ORF">QC764_400831</name>
</gene>
<evidence type="ECO:0000313" key="1">
    <source>
        <dbReference type="EMBL" id="KAK4676462.1"/>
    </source>
</evidence>
<reference evidence="1 2" key="1">
    <citation type="journal article" date="2023" name="bioRxiv">
        <title>High-quality genome assemblies of four members of thePodospora anserinaspecies complex.</title>
        <authorList>
            <person name="Ament-Velasquez S.L."/>
            <person name="Vogan A.A."/>
            <person name="Wallerman O."/>
            <person name="Hartmann F."/>
            <person name="Gautier V."/>
            <person name="Silar P."/>
            <person name="Giraud T."/>
            <person name="Johannesson H."/>
        </authorList>
    </citation>
    <scope>NUCLEOTIDE SEQUENCE [LARGE SCALE GENOMIC DNA]</scope>
    <source>
        <strain evidence="1 2">CBS 124.78</strain>
    </source>
</reference>
<dbReference type="RefSeq" id="XP_062799932.1">
    <property type="nucleotide sequence ID" value="XM_062946349.1"/>
</dbReference>
<proteinExistence type="predicted"/>
<evidence type="ECO:0000313" key="2">
    <source>
        <dbReference type="Proteomes" id="UP001323617"/>
    </source>
</evidence>
<sequence length="33" mass="3626">MAPGRYRACCFTLRSADGSHCFVHPSPDRQDGS</sequence>
<dbReference type="Proteomes" id="UP001323617">
    <property type="component" value="Unassembled WGS sequence"/>
</dbReference>
<dbReference type="GeneID" id="87967215"/>
<protein>
    <submittedName>
        <fullName evidence="1">Uncharacterized protein</fullName>
    </submittedName>
</protein>
<keyword evidence="2" id="KW-1185">Reference proteome</keyword>
<comment type="caution">
    <text evidence="1">The sequence shown here is derived from an EMBL/GenBank/DDBJ whole genome shotgun (WGS) entry which is preliminary data.</text>
</comment>
<organism evidence="1 2">
    <name type="scientific">Podospora pseudoanserina</name>
    <dbReference type="NCBI Taxonomy" id="2609844"/>
    <lineage>
        <taxon>Eukaryota</taxon>
        <taxon>Fungi</taxon>
        <taxon>Dikarya</taxon>
        <taxon>Ascomycota</taxon>
        <taxon>Pezizomycotina</taxon>
        <taxon>Sordariomycetes</taxon>
        <taxon>Sordariomycetidae</taxon>
        <taxon>Sordariales</taxon>
        <taxon>Podosporaceae</taxon>
        <taxon>Podospora</taxon>
    </lineage>
</organism>
<name>A0ABR0I8H1_9PEZI</name>
<accession>A0ABR0I8H1</accession>